<dbReference type="PROSITE" id="PS51620">
    <property type="entry name" value="SAM_TRM61"/>
    <property type="match status" value="1"/>
</dbReference>
<dbReference type="EMBL" id="JAVRRA010026821">
    <property type="protein sequence ID" value="KAK5075804.1"/>
    <property type="molecule type" value="Genomic_DNA"/>
</dbReference>
<keyword evidence="8" id="KW-0539">Nucleus</keyword>
<evidence type="ECO:0000256" key="8">
    <source>
        <dbReference type="ARBA" id="ARBA00023242"/>
    </source>
</evidence>
<evidence type="ECO:0000256" key="4">
    <source>
        <dbReference type="ARBA" id="ARBA00022603"/>
    </source>
</evidence>
<dbReference type="GO" id="GO:0030731">
    <property type="term" value="F:guanidinoacetate N-methyltransferase activity"/>
    <property type="evidence" value="ECO:0007669"/>
    <property type="project" value="UniProtKB-EC"/>
</dbReference>
<evidence type="ECO:0000256" key="3">
    <source>
        <dbReference type="ARBA" id="ARBA00015963"/>
    </source>
</evidence>
<dbReference type="SUPFAM" id="SSF53335">
    <property type="entry name" value="S-adenosyl-L-methionine-dependent methyltransferases"/>
    <property type="match status" value="1"/>
</dbReference>
<dbReference type="Pfam" id="PF08704">
    <property type="entry name" value="GCD14"/>
    <property type="match status" value="1"/>
</dbReference>
<organism evidence="12 13">
    <name type="scientific">Cryomyces antarcticus</name>
    <dbReference type="NCBI Taxonomy" id="329879"/>
    <lineage>
        <taxon>Eukaryota</taxon>
        <taxon>Fungi</taxon>
        <taxon>Dikarya</taxon>
        <taxon>Ascomycota</taxon>
        <taxon>Pezizomycotina</taxon>
        <taxon>Dothideomycetes</taxon>
        <taxon>Dothideomycetes incertae sedis</taxon>
        <taxon>Cryomyces</taxon>
    </lineage>
</organism>
<feature type="non-terminal residue" evidence="12">
    <location>
        <position position="183"/>
    </location>
</feature>
<keyword evidence="7" id="KW-0819">tRNA processing</keyword>
<dbReference type="PANTHER" id="PTHR12133">
    <property type="entry name" value="TRNA (ADENINE(58)-N(1))-METHYLTRANSFERASE"/>
    <property type="match status" value="1"/>
</dbReference>
<evidence type="ECO:0000259" key="11">
    <source>
        <dbReference type="Pfam" id="PF08704"/>
    </source>
</evidence>
<evidence type="ECO:0000256" key="9">
    <source>
        <dbReference type="ARBA" id="ARBA00033309"/>
    </source>
</evidence>
<sequence>MANTPQPTTPNPFVSPLDPRTTTHLCTFSPCIEQVQRTVTAMRELGWLEIDMVEVQHRRIDVRRERVGLHEEGLRGVNASAANVDEAVSRLREVESRLKEFRENTTASAQGTNDAEGGREVDGSGKGMDKTQKEWPPKKSGAKQQRQQANVKAAEERNIFKEGRLVHRTEPELKTHTSYLAFA</sequence>
<dbReference type="GO" id="GO:0032259">
    <property type="term" value="P:methylation"/>
    <property type="evidence" value="ECO:0007669"/>
    <property type="project" value="UniProtKB-KW"/>
</dbReference>
<evidence type="ECO:0000256" key="7">
    <source>
        <dbReference type="ARBA" id="ARBA00022694"/>
    </source>
</evidence>
<keyword evidence="4 12" id="KW-0489">Methyltransferase</keyword>
<feature type="compositionally biased region" description="Polar residues" evidence="10">
    <location>
        <begin position="104"/>
        <end position="113"/>
    </location>
</feature>
<dbReference type="PANTHER" id="PTHR12133:SF2">
    <property type="entry name" value="TRNA (ADENINE(58)-N(1))-METHYLTRANSFERASE CATALYTIC SUBUNIT TRMT61A"/>
    <property type="match status" value="1"/>
</dbReference>
<dbReference type="Gene3D" id="3.40.50.150">
    <property type="entry name" value="Vaccinia Virus protein VP39"/>
    <property type="match status" value="1"/>
</dbReference>
<reference evidence="12 13" key="1">
    <citation type="submission" date="2023-08" db="EMBL/GenBank/DDBJ databases">
        <title>Black Yeasts Isolated from many extreme environments.</title>
        <authorList>
            <person name="Coleine C."/>
            <person name="Stajich J.E."/>
            <person name="Selbmann L."/>
        </authorList>
    </citation>
    <scope>NUCLEOTIDE SEQUENCE [LARGE SCALE GENOMIC DNA]</scope>
    <source>
        <strain evidence="12 13">CCFEE 536</strain>
    </source>
</reference>
<evidence type="ECO:0000256" key="5">
    <source>
        <dbReference type="ARBA" id="ARBA00022679"/>
    </source>
</evidence>
<accession>A0ABR0JXD4</accession>
<proteinExistence type="predicted"/>
<comment type="subcellular location">
    <subcellularLocation>
        <location evidence="1">Nucleus</location>
    </subcellularLocation>
</comment>
<protein>
    <recommendedName>
        <fullName evidence="3">tRNA (adenine(58)-N(1))-methyltransferase catalytic subunit TRM61</fullName>
        <ecNumber evidence="2">2.1.1.220</ecNumber>
    </recommendedName>
    <alternativeName>
        <fullName evidence="9">tRNA(m1A58)-methyltransferase subunit TRM61</fullName>
    </alternativeName>
</protein>
<evidence type="ECO:0000256" key="10">
    <source>
        <dbReference type="SAM" id="MobiDB-lite"/>
    </source>
</evidence>
<dbReference type="EC" id="2.1.1.220" evidence="2"/>
<comment type="caution">
    <text evidence="12">The sequence shown here is derived from an EMBL/GenBank/DDBJ whole genome shotgun (WGS) entry which is preliminary data.</text>
</comment>
<evidence type="ECO:0000256" key="6">
    <source>
        <dbReference type="ARBA" id="ARBA00022691"/>
    </source>
</evidence>
<dbReference type="InterPro" id="IPR049470">
    <property type="entry name" value="TRM61_C"/>
</dbReference>
<feature type="domain" description="tRNA (adenine(58)-N(1))-methyltransferase catalytic subunit TRM61 C-terminal" evidence="11">
    <location>
        <begin position="21"/>
        <end position="106"/>
    </location>
</feature>
<feature type="region of interest" description="Disordered" evidence="10">
    <location>
        <begin position="99"/>
        <end position="183"/>
    </location>
</feature>
<feature type="compositionally biased region" description="Basic and acidic residues" evidence="10">
    <location>
        <begin position="153"/>
        <end position="175"/>
    </location>
</feature>
<evidence type="ECO:0000256" key="2">
    <source>
        <dbReference type="ARBA" id="ARBA00012796"/>
    </source>
</evidence>
<keyword evidence="13" id="KW-1185">Reference proteome</keyword>
<evidence type="ECO:0000313" key="12">
    <source>
        <dbReference type="EMBL" id="KAK5075804.1"/>
    </source>
</evidence>
<name>A0ABR0JXD4_9PEZI</name>
<dbReference type="Proteomes" id="UP001357485">
    <property type="component" value="Unassembled WGS sequence"/>
</dbReference>
<dbReference type="InterPro" id="IPR014816">
    <property type="entry name" value="tRNA_MeTrfase_Gcd14"/>
</dbReference>
<keyword evidence="6" id="KW-0949">S-adenosyl-L-methionine</keyword>
<feature type="compositionally biased region" description="Basic and acidic residues" evidence="10">
    <location>
        <begin position="116"/>
        <end position="137"/>
    </location>
</feature>
<dbReference type="InterPro" id="IPR029063">
    <property type="entry name" value="SAM-dependent_MTases_sf"/>
</dbReference>
<evidence type="ECO:0000256" key="1">
    <source>
        <dbReference type="ARBA" id="ARBA00004123"/>
    </source>
</evidence>
<evidence type="ECO:0000313" key="13">
    <source>
        <dbReference type="Proteomes" id="UP001357485"/>
    </source>
</evidence>
<keyword evidence="5 12" id="KW-0808">Transferase</keyword>
<gene>
    <name evidence="12" type="primary">TRM61_1</name>
    <name evidence="12" type="ORF">LTR16_008889</name>
</gene>